<reference evidence="4 5" key="1">
    <citation type="submission" date="2022-10" db="EMBL/GenBank/DDBJ databases">
        <title>Comparative genomic analysis of Cohnella hashimotonis sp. nov., isolated from the International Space Station.</title>
        <authorList>
            <person name="Simpson A."/>
            <person name="Venkateswaran K."/>
        </authorList>
    </citation>
    <scope>NUCLEOTIDE SEQUENCE [LARGE SCALE GENOMIC DNA]</scope>
    <source>
        <strain evidence="4 5">DSM 18997</strain>
    </source>
</reference>
<dbReference type="AlphaFoldDB" id="A0A9X4KD41"/>
<accession>A0A9X4KD41</accession>
<dbReference type="Gene3D" id="3.40.50.300">
    <property type="entry name" value="P-loop containing nucleotide triphosphate hydrolases"/>
    <property type="match status" value="1"/>
</dbReference>
<keyword evidence="2" id="KW-0067">ATP-binding</keyword>
<organism evidence="4 5">
    <name type="scientific">Cohnella ginsengisoli</name>
    <dbReference type="NCBI Taxonomy" id="425004"/>
    <lineage>
        <taxon>Bacteria</taxon>
        <taxon>Bacillati</taxon>
        <taxon>Bacillota</taxon>
        <taxon>Bacilli</taxon>
        <taxon>Bacillales</taxon>
        <taxon>Paenibacillaceae</taxon>
        <taxon>Cohnella</taxon>
    </lineage>
</organism>
<dbReference type="SUPFAM" id="SSF52540">
    <property type="entry name" value="P-loop containing nucleoside triphosphate hydrolases"/>
    <property type="match status" value="1"/>
</dbReference>
<name>A0A9X4KD41_9BACL</name>
<dbReference type="GO" id="GO:0005524">
    <property type="term" value="F:ATP binding"/>
    <property type="evidence" value="ECO:0007669"/>
    <property type="project" value="UniProtKB-KW"/>
</dbReference>
<dbReference type="Proteomes" id="UP001153387">
    <property type="component" value="Unassembled WGS sequence"/>
</dbReference>
<dbReference type="Pfam" id="PF19568">
    <property type="entry name" value="Spore_III_AA"/>
    <property type="match status" value="1"/>
</dbReference>
<evidence type="ECO:0000256" key="1">
    <source>
        <dbReference type="ARBA" id="ARBA00022741"/>
    </source>
</evidence>
<evidence type="ECO:0000259" key="3">
    <source>
        <dbReference type="Pfam" id="PF19568"/>
    </source>
</evidence>
<keyword evidence="5" id="KW-1185">Reference proteome</keyword>
<keyword evidence="1" id="KW-0547">Nucleotide-binding</keyword>
<feature type="domain" description="Stage III sporulation protein AA AAA+ ATPase" evidence="3">
    <location>
        <begin position="1"/>
        <end position="110"/>
    </location>
</feature>
<evidence type="ECO:0000313" key="5">
    <source>
        <dbReference type="Proteomes" id="UP001153387"/>
    </source>
</evidence>
<dbReference type="InterPro" id="IPR027417">
    <property type="entry name" value="P-loop_NTPase"/>
</dbReference>
<dbReference type="PANTHER" id="PTHR20953">
    <property type="entry name" value="KINASE-RELATED"/>
    <property type="match status" value="1"/>
</dbReference>
<evidence type="ECO:0000313" key="4">
    <source>
        <dbReference type="EMBL" id="MDG0789788.1"/>
    </source>
</evidence>
<comment type="caution">
    <text evidence="4">The sequence shown here is derived from an EMBL/GenBank/DDBJ whole genome shotgun (WGS) entry which is preliminary data.</text>
</comment>
<gene>
    <name evidence="4" type="ORF">OMP38_02205</name>
</gene>
<dbReference type="PANTHER" id="PTHR20953:SF3">
    <property type="entry name" value="P-LOOP CONTAINING NUCLEOSIDE TRIPHOSPHATE HYDROLASES SUPERFAMILY PROTEIN"/>
    <property type="match status" value="1"/>
</dbReference>
<protein>
    <recommendedName>
        <fullName evidence="3">Stage III sporulation protein AA AAA+ ATPase domain-containing protein</fullName>
    </recommendedName>
</protein>
<evidence type="ECO:0000256" key="2">
    <source>
        <dbReference type="ARBA" id="ARBA00022840"/>
    </source>
</evidence>
<sequence length="148" mass="15677">MDERSEIAACDRGVPAFDLGPRTDVLDACPKAEGLMMLVRSMSPEVVVADEIGRPEDAYALKEALHAGVRVVATAHALDLRDVFARPVLAELAAEGMFGAYVLLSRSGGVVRHRVVGADEAEAEARKSSGCRSVPVIRSPNGDGVRHA</sequence>
<dbReference type="InterPro" id="IPR045735">
    <property type="entry name" value="Spore_III_AA_AAA+_ATPase"/>
</dbReference>
<proteinExistence type="predicted"/>
<dbReference type="EMBL" id="JAPDHZ010000002">
    <property type="protein sequence ID" value="MDG0789788.1"/>
    <property type="molecule type" value="Genomic_DNA"/>
</dbReference>